<name>A0ABD1ZP43_9MARC</name>
<organism evidence="2 3">
    <name type="scientific">Riccia fluitans</name>
    <dbReference type="NCBI Taxonomy" id="41844"/>
    <lineage>
        <taxon>Eukaryota</taxon>
        <taxon>Viridiplantae</taxon>
        <taxon>Streptophyta</taxon>
        <taxon>Embryophyta</taxon>
        <taxon>Marchantiophyta</taxon>
        <taxon>Marchantiopsida</taxon>
        <taxon>Marchantiidae</taxon>
        <taxon>Marchantiales</taxon>
        <taxon>Ricciaceae</taxon>
        <taxon>Riccia</taxon>
    </lineage>
</organism>
<evidence type="ECO:0000256" key="1">
    <source>
        <dbReference type="SAM" id="MobiDB-lite"/>
    </source>
</evidence>
<comment type="caution">
    <text evidence="2">The sequence shown here is derived from an EMBL/GenBank/DDBJ whole genome shotgun (WGS) entry which is preliminary data.</text>
</comment>
<dbReference type="EMBL" id="JBHFFA010000001">
    <property type="protein sequence ID" value="KAL2653037.1"/>
    <property type="molecule type" value="Genomic_DNA"/>
</dbReference>
<gene>
    <name evidence="2" type="ORF">R1flu_021165</name>
</gene>
<protein>
    <submittedName>
        <fullName evidence="2">Uncharacterized protein</fullName>
    </submittedName>
</protein>
<accession>A0ABD1ZP43</accession>
<proteinExistence type="predicted"/>
<reference evidence="2 3" key="1">
    <citation type="submission" date="2024-09" db="EMBL/GenBank/DDBJ databases">
        <title>Chromosome-scale assembly of Riccia fluitans.</title>
        <authorList>
            <person name="Paukszto L."/>
            <person name="Sawicki J."/>
            <person name="Karawczyk K."/>
            <person name="Piernik-Szablinska J."/>
            <person name="Szczecinska M."/>
            <person name="Mazdziarz M."/>
        </authorList>
    </citation>
    <scope>NUCLEOTIDE SEQUENCE [LARGE SCALE GENOMIC DNA]</scope>
    <source>
        <strain evidence="2">Rf_01</strain>
        <tissue evidence="2">Aerial parts of the thallus</tissue>
    </source>
</reference>
<dbReference type="AlphaFoldDB" id="A0ABD1ZP43"/>
<keyword evidence="3" id="KW-1185">Reference proteome</keyword>
<feature type="region of interest" description="Disordered" evidence="1">
    <location>
        <begin position="1"/>
        <end position="39"/>
    </location>
</feature>
<dbReference type="Proteomes" id="UP001605036">
    <property type="component" value="Unassembled WGS sequence"/>
</dbReference>
<evidence type="ECO:0000313" key="2">
    <source>
        <dbReference type="EMBL" id="KAL2653037.1"/>
    </source>
</evidence>
<feature type="compositionally biased region" description="Polar residues" evidence="1">
    <location>
        <begin position="1"/>
        <end position="10"/>
    </location>
</feature>
<evidence type="ECO:0000313" key="3">
    <source>
        <dbReference type="Proteomes" id="UP001605036"/>
    </source>
</evidence>
<sequence length="106" mass="12059">MTATSSSHGSRSLPLEHYWGPSPPPSALEGNPSTRANMSKWDGFQRRNAAWFDGHINSGEFWMNDFIVFVLQFHTSFELRLRHENESSSGASFRICLWQAQKSSPE</sequence>